<evidence type="ECO:0000256" key="7">
    <source>
        <dbReference type="SAM" id="Phobius"/>
    </source>
</evidence>
<dbReference type="GO" id="GO:0012505">
    <property type="term" value="C:endomembrane system"/>
    <property type="evidence" value="ECO:0007669"/>
    <property type="project" value="UniProtKB-SubCell"/>
</dbReference>
<feature type="transmembrane region" description="Helical" evidence="7">
    <location>
        <begin position="142"/>
        <end position="160"/>
    </location>
</feature>
<name>E0TIT7_ZINIC</name>
<feature type="transmembrane region" description="Helical" evidence="7">
    <location>
        <begin position="334"/>
        <end position="355"/>
    </location>
</feature>
<dbReference type="GO" id="GO:0042773">
    <property type="term" value="P:ATP synthesis coupled electron transport"/>
    <property type="evidence" value="ECO:0007669"/>
    <property type="project" value="InterPro"/>
</dbReference>
<feature type="transmembrane region" description="Helical" evidence="7">
    <location>
        <begin position="276"/>
        <end position="297"/>
    </location>
</feature>
<evidence type="ECO:0000313" key="10">
    <source>
        <dbReference type="Proteomes" id="UP000001303"/>
    </source>
</evidence>
<evidence type="ECO:0000256" key="3">
    <source>
        <dbReference type="ARBA" id="ARBA00022692"/>
    </source>
</evidence>
<dbReference type="GO" id="GO:0048039">
    <property type="term" value="F:ubiquinone binding"/>
    <property type="evidence" value="ECO:0007669"/>
    <property type="project" value="TreeGrafter"/>
</dbReference>
<dbReference type="KEGG" id="zin:ZICARI_097"/>
<evidence type="ECO:0000259" key="8">
    <source>
        <dbReference type="Pfam" id="PF00361"/>
    </source>
</evidence>
<comment type="similarity">
    <text evidence="2">Belongs to the complex I subunit 4 family.</text>
</comment>
<feature type="transmembrane region" description="Helical" evidence="7">
    <location>
        <begin position="43"/>
        <end position="63"/>
    </location>
</feature>
<evidence type="ECO:0000256" key="2">
    <source>
        <dbReference type="ARBA" id="ARBA00009025"/>
    </source>
</evidence>
<feature type="transmembrane region" description="Helical" evidence="7">
    <location>
        <begin position="452"/>
        <end position="471"/>
    </location>
</feature>
<feature type="transmembrane region" description="Helical" evidence="7">
    <location>
        <begin position="248"/>
        <end position="270"/>
    </location>
</feature>
<dbReference type="GO" id="GO:0008137">
    <property type="term" value="F:NADH dehydrogenase (ubiquinone) activity"/>
    <property type="evidence" value="ECO:0007669"/>
    <property type="project" value="InterPro"/>
</dbReference>
<feature type="transmembrane region" description="Helical" evidence="7">
    <location>
        <begin position="306"/>
        <end position="328"/>
    </location>
</feature>
<dbReference type="GO" id="GO:0016020">
    <property type="term" value="C:membrane"/>
    <property type="evidence" value="ECO:0007669"/>
    <property type="project" value="UniProtKB-SubCell"/>
</dbReference>
<feature type="transmembrane region" description="Helical" evidence="7">
    <location>
        <begin position="375"/>
        <end position="397"/>
    </location>
</feature>
<dbReference type="Proteomes" id="UP000001303">
    <property type="component" value="Chromosome"/>
</dbReference>
<feature type="transmembrane region" description="Helical" evidence="7">
    <location>
        <begin position="119"/>
        <end position="136"/>
    </location>
</feature>
<keyword evidence="5 7" id="KW-0472">Membrane</keyword>
<evidence type="ECO:0000256" key="1">
    <source>
        <dbReference type="ARBA" id="ARBA00004127"/>
    </source>
</evidence>
<feature type="transmembrane region" description="Helical" evidence="7">
    <location>
        <begin position="83"/>
        <end position="107"/>
    </location>
</feature>
<dbReference type="NCBIfam" id="TIGR01972">
    <property type="entry name" value="NDH_I_M"/>
    <property type="match status" value="1"/>
</dbReference>
<organism evidence="9 10">
    <name type="scientific">Zinderia insecticola (strain CARI)</name>
    <dbReference type="NCBI Taxonomy" id="871271"/>
    <lineage>
        <taxon>Bacteria</taxon>
        <taxon>Pseudomonadati</taxon>
        <taxon>Pseudomonadota</taxon>
        <taxon>Betaproteobacteria</taxon>
        <taxon>Burkholderiales</taxon>
        <taxon>Oxalobacteraceae</taxon>
        <taxon>Candidatus Zinderia</taxon>
    </lineage>
</organism>
<keyword evidence="10" id="KW-1185">Reference proteome</keyword>
<gene>
    <name evidence="9" type="primary">nuoM</name>
    <name evidence="9" type="ordered locus">ZICARI_097</name>
</gene>
<dbReference type="PANTHER" id="PTHR43507">
    <property type="entry name" value="NADH-UBIQUINONE OXIDOREDUCTASE CHAIN 4"/>
    <property type="match status" value="1"/>
</dbReference>
<dbReference type="GO" id="GO:0015990">
    <property type="term" value="P:electron transport coupled proton transport"/>
    <property type="evidence" value="ECO:0007669"/>
    <property type="project" value="TreeGrafter"/>
</dbReference>
<dbReference type="GO" id="GO:0003954">
    <property type="term" value="F:NADH dehydrogenase activity"/>
    <property type="evidence" value="ECO:0007669"/>
    <property type="project" value="TreeGrafter"/>
</dbReference>
<dbReference type="STRING" id="871271.ZICARI_097"/>
<dbReference type="InterPro" id="IPR003918">
    <property type="entry name" value="NADH_UbQ_OxRdtase"/>
</dbReference>
<dbReference type="EMBL" id="CP002161">
    <property type="protein sequence ID" value="ADM89714.1"/>
    <property type="molecule type" value="Genomic_DNA"/>
</dbReference>
<keyword evidence="3 6" id="KW-0812">Transmembrane</keyword>
<dbReference type="InterPro" id="IPR001750">
    <property type="entry name" value="ND/Mrp_TM"/>
</dbReference>
<proteinExistence type="inferred from homology"/>
<dbReference type="Pfam" id="PF00361">
    <property type="entry name" value="Proton_antipo_M"/>
    <property type="match status" value="1"/>
</dbReference>
<dbReference type="AlphaFoldDB" id="E0TIT7"/>
<keyword evidence="4 7" id="KW-1133">Transmembrane helix</keyword>
<dbReference type="InterPro" id="IPR010227">
    <property type="entry name" value="NADH_Q_OxRdtase_chainM/4"/>
</dbReference>
<dbReference type="PANTHER" id="PTHR43507:SF1">
    <property type="entry name" value="NADH-UBIQUINONE OXIDOREDUCTASE CHAIN 4"/>
    <property type="match status" value="1"/>
</dbReference>
<reference evidence="9 10" key="1">
    <citation type="journal article" date="2010" name="Genome Biol. Evol.">
        <title>Functional convergence in reduced genomes of bacterial symbionts spanning 200 My of evolution.</title>
        <authorList>
            <person name="McCutcheon J.P."/>
            <person name="Moran N.A."/>
        </authorList>
    </citation>
    <scope>NUCLEOTIDE SEQUENCE [LARGE SCALE GENOMIC DNA]</scope>
    <source>
        <strain evidence="9 10">CARI</strain>
    </source>
</reference>
<evidence type="ECO:0000313" key="9">
    <source>
        <dbReference type="EMBL" id="ADM89714.1"/>
    </source>
</evidence>
<sequence>MYIYFFKNNILSLIIFFPILIGIILIINNNVKKSLILKINKFIYFFFILFYFFLFIIILKYYNFLFNNFQFVKYKKIFLYLKINYSLGINIISFIFIFLIFFLNFIIFIRYINKENNNFNFIGFILILSGLNTGIFCSKNLILFYIFLETSLIPMFIIIGKWGGNKKIISSLYFFLYNFISSLIIFIVIILLNNLNYNFELFNNFSLSFKKQKIIFILLIISFFIKSSIWPFHIWLTKSHVQAPLEGSLFLSSIMLKLGIYGIINFLFYLCPDALFYFKNLIIFFSLICIIHIGIIISNQNNIKKIIAYSSINHIGLSLLGISLLTKISIISCIIQIISHSFITCGLFIIINYIYIETKTYNLNKIFKIIKLNKLFSFFLFFFLLFNCGIPFSFGFISEFLIIFECIKYNIYLSFLSSTIIIWSTIYFLLLVNNLIFKKNKKKIKRMKNIKILNYFILLILFLIVLILGIYPNLFIKLLNLNIKNIFKKEIKTKIIKWNL</sequence>
<evidence type="ECO:0000256" key="5">
    <source>
        <dbReference type="ARBA" id="ARBA00023136"/>
    </source>
</evidence>
<feature type="domain" description="NADH:quinone oxidoreductase/Mrp antiporter transmembrane" evidence="8">
    <location>
        <begin position="138"/>
        <end position="417"/>
    </location>
</feature>
<feature type="transmembrane region" description="Helical" evidence="7">
    <location>
        <begin position="214"/>
        <end position="236"/>
    </location>
</feature>
<protein>
    <submittedName>
        <fullName evidence="9">Putative NADH:ubiquinone oxidoreductase, membrane subunit M</fullName>
    </submittedName>
</protein>
<feature type="transmembrane region" description="Helical" evidence="7">
    <location>
        <begin position="409"/>
        <end position="432"/>
    </location>
</feature>
<keyword evidence="9" id="KW-0830">Ubiquinone</keyword>
<dbReference type="HOGENOM" id="CLU_007100_4_4_4"/>
<comment type="subcellular location">
    <subcellularLocation>
        <location evidence="1">Endomembrane system</location>
        <topology evidence="1">Multi-pass membrane protein</topology>
    </subcellularLocation>
    <subcellularLocation>
        <location evidence="6">Membrane</location>
        <topology evidence="6">Multi-pass membrane protein</topology>
    </subcellularLocation>
</comment>
<evidence type="ECO:0000256" key="6">
    <source>
        <dbReference type="RuleBase" id="RU000320"/>
    </source>
</evidence>
<feature type="transmembrane region" description="Helical" evidence="7">
    <location>
        <begin position="172"/>
        <end position="194"/>
    </location>
</feature>
<feature type="transmembrane region" description="Helical" evidence="7">
    <location>
        <begin position="12"/>
        <end position="31"/>
    </location>
</feature>
<dbReference type="PRINTS" id="PR01437">
    <property type="entry name" value="NUOXDRDTASE4"/>
</dbReference>
<accession>E0TIT7</accession>
<evidence type="ECO:0000256" key="4">
    <source>
        <dbReference type="ARBA" id="ARBA00022989"/>
    </source>
</evidence>